<dbReference type="InterPro" id="IPR010730">
    <property type="entry name" value="HET"/>
</dbReference>
<evidence type="ECO:0000259" key="1">
    <source>
        <dbReference type="Pfam" id="PF06985"/>
    </source>
</evidence>
<dbReference type="PANTHER" id="PTHR24148:SF64">
    <property type="entry name" value="HETEROKARYON INCOMPATIBILITY DOMAIN-CONTAINING PROTEIN"/>
    <property type="match status" value="1"/>
</dbReference>
<feature type="domain" description="Heterokaryon incompatibility" evidence="1">
    <location>
        <begin position="31"/>
        <end position="183"/>
    </location>
</feature>
<reference evidence="2" key="1">
    <citation type="journal article" date="2020" name="Stud. Mycol.">
        <title>101 Dothideomycetes genomes: a test case for predicting lifestyles and emergence of pathogens.</title>
        <authorList>
            <person name="Haridas S."/>
            <person name="Albert R."/>
            <person name="Binder M."/>
            <person name="Bloem J."/>
            <person name="Labutti K."/>
            <person name="Salamov A."/>
            <person name="Andreopoulos B."/>
            <person name="Baker S."/>
            <person name="Barry K."/>
            <person name="Bills G."/>
            <person name="Bluhm B."/>
            <person name="Cannon C."/>
            <person name="Castanera R."/>
            <person name="Culley D."/>
            <person name="Daum C."/>
            <person name="Ezra D."/>
            <person name="Gonzalez J."/>
            <person name="Henrissat B."/>
            <person name="Kuo A."/>
            <person name="Liang C."/>
            <person name="Lipzen A."/>
            <person name="Lutzoni F."/>
            <person name="Magnuson J."/>
            <person name="Mondo S."/>
            <person name="Nolan M."/>
            <person name="Ohm R."/>
            <person name="Pangilinan J."/>
            <person name="Park H.-J."/>
            <person name="Ramirez L."/>
            <person name="Alfaro M."/>
            <person name="Sun H."/>
            <person name="Tritt A."/>
            <person name="Yoshinaga Y."/>
            <person name="Zwiers L.-H."/>
            <person name="Turgeon B."/>
            <person name="Goodwin S."/>
            <person name="Spatafora J."/>
            <person name="Crous P."/>
            <person name="Grigoriev I."/>
        </authorList>
    </citation>
    <scope>NUCLEOTIDE SEQUENCE</scope>
    <source>
        <strain evidence="2">CBS 125425</strain>
    </source>
</reference>
<organism evidence="2 3">
    <name type="scientific">Polyplosphaeria fusca</name>
    <dbReference type="NCBI Taxonomy" id="682080"/>
    <lineage>
        <taxon>Eukaryota</taxon>
        <taxon>Fungi</taxon>
        <taxon>Dikarya</taxon>
        <taxon>Ascomycota</taxon>
        <taxon>Pezizomycotina</taxon>
        <taxon>Dothideomycetes</taxon>
        <taxon>Pleosporomycetidae</taxon>
        <taxon>Pleosporales</taxon>
        <taxon>Tetraplosphaeriaceae</taxon>
        <taxon>Polyplosphaeria</taxon>
    </lineage>
</organism>
<protein>
    <submittedName>
        <fullName evidence="2">HET-domain-containing protein</fullName>
    </submittedName>
</protein>
<dbReference type="PANTHER" id="PTHR24148">
    <property type="entry name" value="ANKYRIN REPEAT DOMAIN-CONTAINING PROTEIN 39 HOMOLOG-RELATED"/>
    <property type="match status" value="1"/>
</dbReference>
<accession>A0A9P4QJC3</accession>
<sequence>MIRLLRLKSRAHSPNLACEIVHCDMESDYKYFALSYAWGSGGQKEHILVDGYRCAISKHLSEALQHLQMNDEDQLYWIDQICINQANDEEKSDQVSRMRTIFERAWHVVAWLGRSEEDSDLLIAFFKLLAEEEGRAEDTLRSITGRLDWMSSYVGDCRIARITTAFNGFCNRNYWKRVWVIQEFALAKTTLICCGRFTIEFGVLQSAWNIIRRAQGRQKVEENSIGQVVQRGFNAPAMNFVSGILTRRTRYQEETPREPLFQVMCSSLTLETDYNQVQASDTRDRVFALMATCSDGAEFDTFRDYSTSPAKVYTILARRFLEQGHTDNLAHCQFPHNLDTDALPSWVPDWSMSIHSPIMGFKTHYRASATLTQSPAPSFPEPSTVALQGILVDTICETKNAWDLD</sequence>
<keyword evidence="3" id="KW-1185">Reference proteome</keyword>
<dbReference type="EMBL" id="ML996336">
    <property type="protein sequence ID" value="KAF2727370.1"/>
    <property type="molecule type" value="Genomic_DNA"/>
</dbReference>
<comment type="caution">
    <text evidence="2">The sequence shown here is derived from an EMBL/GenBank/DDBJ whole genome shotgun (WGS) entry which is preliminary data.</text>
</comment>
<dbReference type="OrthoDB" id="3553147at2759"/>
<dbReference type="InterPro" id="IPR052895">
    <property type="entry name" value="HetReg/Transcr_Mod"/>
</dbReference>
<gene>
    <name evidence="2" type="ORF">EJ04DRAFT_505782</name>
</gene>
<evidence type="ECO:0000313" key="3">
    <source>
        <dbReference type="Proteomes" id="UP000799444"/>
    </source>
</evidence>
<name>A0A9P4QJC3_9PLEO</name>
<proteinExistence type="predicted"/>
<dbReference type="AlphaFoldDB" id="A0A9P4QJC3"/>
<evidence type="ECO:0000313" key="2">
    <source>
        <dbReference type="EMBL" id="KAF2727370.1"/>
    </source>
</evidence>
<dbReference type="Proteomes" id="UP000799444">
    <property type="component" value="Unassembled WGS sequence"/>
</dbReference>
<dbReference type="Pfam" id="PF06985">
    <property type="entry name" value="HET"/>
    <property type="match status" value="1"/>
</dbReference>